<accession>J9G8Y6</accession>
<reference evidence="2" key="1">
    <citation type="journal article" date="2012" name="PLoS ONE">
        <title>Gene sets for utilization of primary and secondary nutrition supplies in the distal gut of endangered iberian lynx.</title>
        <authorList>
            <person name="Alcaide M."/>
            <person name="Messina E."/>
            <person name="Richter M."/>
            <person name="Bargiela R."/>
            <person name="Peplies J."/>
            <person name="Huws S.A."/>
            <person name="Newbold C.J."/>
            <person name="Golyshin P.N."/>
            <person name="Simon M.A."/>
            <person name="Lopez G."/>
            <person name="Yakimov M.M."/>
            <person name="Ferrer M."/>
        </authorList>
    </citation>
    <scope>NUCLEOTIDE SEQUENCE</scope>
</reference>
<protein>
    <submittedName>
        <fullName evidence="2">Uncharacterized protein</fullName>
    </submittedName>
</protein>
<evidence type="ECO:0000256" key="1">
    <source>
        <dbReference type="SAM" id="MobiDB-lite"/>
    </source>
</evidence>
<sequence length="60" mass="6639">MTCAKGREGDTRPLPRSPHLYYKENCQGMCHPERHRLPSPAFPEKADISADGEEENGGGN</sequence>
<proteinExistence type="predicted"/>
<comment type="caution">
    <text evidence="2">The sequence shown here is derived from an EMBL/GenBank/DDBJ whole genome shotgun (WGS) entry which is preliminary data.</text>
</comment>
<gene>
    <name evidence="2" type="ORF">EVA_08194</name>
</gene>
<name>J9G8Y6_9ZZZZ</name>
<feature type="region of interest" description="Disordered" evidence="1">
    <location>
        <begin position="33"/>
        <end position="60"/>
    </location>
</feature>
<organism evidence="2">
    <name type="scientific">gut metagenome</name>
    <dbReference type="NCBI Taxonomy" id="749906"/>
    <lineage>
        <taxon>unclassified sequences</taxon>
        <taxon>metagenomes</taxon>
        <taxon>organismal metagenomes</taxon>
    </lineage>
</organism>
<dbReference type="AlphaFoldDB" id="J9G8Y6"/>
<feature type="compositionally biased region" description="Acidic residues" evidence="1">
    <location>
        <begin position="50"/>
        <end position="60"/>
    </location>
</feature>
<evidence type="ECO:0000313" key="2">
    <source>
        <dbReference type="EMBL" id="EJX03702.1"/>
    </source>
</evidence>
<dbReference type="EMBL" id="AMCI01002072">
    <property type="protein sequence ID" value="EJX03702.1"/>
    <property type="molecule type" value="Genomic_DNA"/>
</dbReference>